<evidence type="ECO:0008006" key="4">
    <source>
        <dbReference type="Google" id="ProtNLM"/>
    </source>
</evidence>
<name>A0A8C4Z4R6_GADMO</name>
<organism evidence="2 3">
    <name type="scientific">Gadus morhua</name>
    <name type="common">Atlantic cod</name>
    <dbReference type="NCBI Taxonomy" id="8049"/>
    <lineage>
        <taxon>Eukaryota</taxon>
        <taxon>Metazoa</taxon>
        <taxon>Chordata</taxon>
        <taxon>Craniata</taxon>
        <taxon>Vertebrata</taxon>
        <taxon>Euteleostomi</taxon>
        <taxon>Actinopterygii</taxon>
        <taxon>Neopterygii</taxon>
        <taxon>Teleostei</taxon>
        <taxon>Neoteleostei</taxon>
        <taxon>Acanthomorphata</taxon>
        <taxon>Zeiogadaria</taxon>
        <taxon>Gadariae</taxon>
        <taxon>Gadiformes</taxon>
        <taxon>Gadoidei</taxon>
        <taxon>Gadidae</taxon>
        <taxon>Gadus</taxon>
    </lineage>
</organism>
<reference evidence="2" key="1">
    <citation type="submission" date="2025-08" db="UniProtKB">
        <authorList>
            <consortium name="Ensembl"/>
        </authorList>
    </citation>
    <scope>IDENTIFICATION</scope>
</reference>
<sequence length="111" mass="11867">MAVIYHHLHFLLNKIIYSTYYFLPFPVLSSGLEGELLGMGVWSLGLGAVGAAIVGIFFANTDLCLSKVAQASMDYLEDADLQSTAEDGGVIKAKSLWEASGAVVMAVRRPG</sequence>
<dbReference type="OMA" id="KTMKANT"/>
<dbReference type="AlphaFoldDB" id="A0A8C4Z4R6"/>
<feature type="transmembrane region" description="Helical" evidence="1">
    <location>
        <begin position="36"/>
        <end position="59"/>
    </location>
</feature>
<evidence type="ECO:0000256" key="1">
    <source>
        <dbReference type="SAM" id="Phobius"/>
    </source>
</evidence>
<dbReference type="Proteomes" id="UP000694546">
    <property type="component" value="Chromosome 15"/>
</dbReference>
<evidence type="ECO:0000313" key="3">
    <source>
        <dbReference type="Proteomes" id="UP000694546"/>
    </source>
</evidence>
<evidence type="ECO:0000313" key="2">
    <source>
        <dbReference type="Ensembl" id="ENSGMOP00000007294.2"/>
    </source>
</evidence>
<keyword evidence="3" id="KW-1185">Reference proteome</keyword>
<accession>A0A8C4Z4R6</accession>
<keyword evidence="1" id="KW-0472">Membrane</keyword>
<reference evidence="2" key="2">
    <citation type="submission" date="2025-09" db="UniProtKB">
        <authorList>
            <consortium name="Ensembl"/>
        </authorList>
    </citation>
    <scope>IDENTIFICATION</scope>
</reference>
<proteinExistence type="predicted"/>
<dbReference type="GeneTree" id="ENSGT00940000173380"/>
<protein>
    <recommendedName>
        <fullName evidence="4">Peroxiredoxin-like 2 activated in M-CSF stimulated monocytes</fullName>
    </recommendedName>
</protein>
<dbReference type="Ensembl" id="ENSGMOT00000007501.2">
    <property type="protein sequence ID" value="ENSGMOP00000007294.2"/>
    <property type="gene ID" value="ENSGMOG00000006875.2"/>
</dbReference>
<keyword evidence="1" id="KW-0812">Transmembrane</keyword>
<keyword evidence="1" id="KW-1133">Transmembrane helix</keyword>